<feature type="region of interest" description="Disordered" evidence="1">
    <location>
        <begin position="1"/>
        <end position="26"/>
    </location>
</feature>
<comment type="caution">
    <text evidence="2">The sequence shown here is derived from an EMBL/GenBank/DDBJ whole genome shotgun (WGS) entry which is preliminary data.</text>
</comment>
<reference evidence="2 3" key="1">
    <citation type="journal article" date="2018" name="Mol. Plant">
        <title>The genome of Artemisia annua provides insight into the evolution of Asteraceae family and artemisinin biosynthesis.</title>
        <authorList>
            <person name="Shen Q."/>
            <person name="Zhang L."/>
            <person name="Liao Z."/>
            <person name="Wang S."/>
            <person name="Yan T."/>
            <person name="Shi P."/>
            <person name="Liu M."/>
            <person name="Fu X."/>
            <person name="Pan Q."/>
            <person name="Wang Y."/>
            <person name="Lv Z."/>
            <person name="Lu X."/>
            <person name="Zhang F."/>
            <person name="Jiang W."/>
            <person name="Ma Y."/>
            <person name="Chen M."/>
            <person name="Hao X."/>
            <person name="Li L."/>
            <person name="Tang Y."/>
            <person name="Lv G."/>
            <person name="Zhou Y."/>
            <person name="Sun X."/>
            <person name="Brodelius P.E."/>
            <person name="Rose J.K.C."/>
            <person name="Tang K."/>
        </authorList>
    </citation>
    <scope>NUCLEOTIDE SEQUENCE [LARGE SCALE GENOMIC DNA]</scope>
    <source>
        <strain evidence="3">cv. Huhao1</strain>
        <tissue evidence="2">Leaf</tissue>
    </source>
</reference>
<gene>
    <name evidence="2" type="ORF">CTI12_AA275070</name>
</gene>
<evidence type="ECO:0000313" key="2">
    <source>
        <dbReference type="EMBL" id="PWA71840.1"/>
    </source>
</evidence>
<name>A0A2U1NEF9_ARTAN</name>
<dbReference type="AlphaFoldDB" id="A0A2U1NEF9"/>
<organism evidence="2 3">
    <name type="scientific">Artemisia annua</name>
    <name type="common">Sweet wormwood</name>
    <dbReference type="NCBI Taxonomy" id="35608"/>
    <lineage>
        <taxon>Eukaryota</taxon>
        <taxon>Viridiplantae</taxon>
        <taxon>Streptophyta</taxon>
        <taxon>Embryophyta</taxon>
        <taxon>Tracheophyta</taxon>
        <taxon>Spermatophyta</taxon>
        <taxon>Magnoliopsida</taxon>
        <taxon>eudicotyledons</taxon>
        <taxon>Gunneridae</taxon>
        <taxon>Pentapetalae</taxon>
        <taxon>asterids</taxon>
        <taxon>campanulids</taxon>
        <taxon>Asterales</taxon>
        <taxon>Asteraceae</taxon>
        <taxon>Asteroideae</taxon>
        <taxon>Anthemideae</taxon>
        <taxon>Artemisiinae</taxon>
        <taxon>Artemisia</taxon>
    </lineage>
</organism>
<protein>
    <submittedName>
        <fullName evidence="2">Uncharacterized protein</fullName>
    </submittedName>
</protein>
<proteinExistence type="predicted"/>
<dbReference type="Proteomes" id="UP000245207">
    <property type="component" value="Unassembled WGS sequence"/>
</dbReference>
<evidence type="ECO:0000313" key="3">
    <source>
        <dbReference type="Proteomes" id="UP000245207"/>
    </source>
</evidence>
<evidence type="ECO:0000256" key="1">
    <source>
        <dbReference type="SAM" id="MobiDB-lite"/>
    </source>
</evidence>
<accession>A0A2U1NEF9</accession>
<dbReference type="EMBL" id="PKPP01003013">
    <property type="protein sequence ID" value="PWA71840.1"/>
    <property type="molecule type" value="Genomic_DNA"/>
</dbReference>
<sequence>MAQDEAIRISMPLFPSSKESEGERTASWRTLQNRVIDPSARLFDSPTLANKRQSFDFDESALGLKVPSLGPVEQESFDTGD</sequence>
<keyword evidence="3" id="KW-1185">Reference proteome</keyword>